<dbReference type="PaxDb" id="214684-A0A0S2LI42"/>
<dbReference type="RefSeq" id="XP_024514199.1">
    <property type="nucleotide sequence ID" value="XM_024658732.1"/>
</dbReference>
<evidence type="ECO:0000256" key="1">
    <source>
        <dbReference type="SAM" id="MobiDB-lite"/>
    </source>
</evidence>
<evidence type="ECO:0000313" key="2">
    <source>
        <dbReference type="EMBL" id="ALO60375.1"/>
    </source>
</evidence>
<evidence type="ECO:0000313" key="3">
    <source>
        <dbReference type="Proteomes" id="UP000002149"/>
    </source>
</evidence>
<dbReference type="EMBL" id="AE017342">
    <property type="protein sequence ID" value="ALO60375.1"/>
    <property type="molecule type" value="Genomic_DNA"/>
</dbReference>
<dbReference type="GeneID" id="36392722"/>
<sequence length="147" mass="16570">MPYPRPPHTIQLVIPHLLTDSQFEMVEDLTFMHFESTLEAWPISLKIITELNESIPLPAPAPHSSPPSSKEPHTTNHKEEAEGQRESETTTTRISVSTSKEWDPASEEAVRRIVRNILVEILGGGDPSQAWISSLYFLNSRQPPHAR</sequence>
<organism evidence="2 3">
    <name type="scientific">Cryptococcus deneoformans (strain JEC21 / ATCC MYA-565)</name>
    <name type="common">Cryptococcus neoformans var. neoformans serotype D</name>
    <dbReference type="NCBI Taxonomy" id="214684"/>
    <lineage>
        <taxon>Eukaryota</taxon>
        <taxon>Fungi</taxon>
        <taxon>Dikarya</taxon>
        <taxon>Basidiomycota</taxon>
        <taxon>Agaricomycotina</taxon>
        <taxon>Tremellomycetes</taxon>
        <taxon>Tremellales</taxon>
        <taxon>Cryptococcaceae</taxon>
        <taxon>Cryptococcus</taxon>
        <taxon>Cryptococcus neoformans species complex</taxon>
    </lineage>
</organism>
<reference evidence="2 3" key="1">
    <citation type="journal article" date="2005" name="Science">
        <title>The genome of the basidiomycetous yeast and human pathogen Cryptococcus neoformans.</title>
        <authorList>
            <person name="Loftus B.J."/>
            <person name="Fung E."/>
            <person name="Roncaglia P."/>
            <person name="Rowley D."/>
            <person name="Amedeo P."/>
            <person name="Bruno D."/>
            <person name="Vamathevan J."/>
            <person name="Miranda M."/>
            <person name="Anderson I.J."/>
            <person name="Fraser J.A."/>
            <person name="Allen J.E."/>
            <person name="Bosdet I.E."/>
            <person name="Brent M.R."/>
            <person name="Chiu R."/>
            <person name="Doering T.L."/>
            <person name="Donlin M.J."/>
            <person name="D'Souza C.A."/>
            <person name="Fox D.S."/>
            <person name="Grinberg V."/>
            <person name="Fu J."/>
            <person name="Fukushima M."/>
            <person name="Haas B.J."/>
            <person name="Huang J.C."/>
            <person name="Janbon G."/>
            <person name="Jones S.J."/>
            <person name="Koo H.L."/>
            <person name="Krzywinski M.I."/>
            <person name="Kwon-Chung J.K."/>
            <person name="Lengeler K.B."/>
            <person name="Maiti R."/>
            <person name="Marra M.A."/>
            <person name="Marra R.E."/>
            <person name="Mathewson C.A."/>
            <person name="Mitchell T.G."/>
            <person name="Pertea M."/>
            <person name="Riggs F.R."/>
            <person name="Salzberg S.L."/>
            <person name="Schein J.E."/>
            <person name="Shvartsbeyn A."/>
            <person name="Shin H."/>
            <person name="Shumway M."/>
            <person name="Specht C.A."/>
            <person name="Suh B.B."/>
            <person name="Tenney A."/>
            <person name="Utterback T.R."/>
            <person name="Wickes B.L."/>
            <person name="Wortman J.R."/>
            <person name="Wye N.H."/>
            <person name="Kronstad J.W."/>
            <person name="Lodge J.K."/>
            <person name="Heitman J."/>
            <person name="Davis R.W."/>
            <person name="Fraser C.M."/>
            <person name="Hyman R.W."/>
        </authorList>
    </citation>
    <scope>NUCLEOTIDE SEQUENCE [LARGE SCALE GENOMIC DNA]</scope>
    <source>
        <strain evidence="3">JEC21 / ATCC MYA-565</strain>
    </source>
</reference>
<dbReference type="KEGG" id="cne:CNB00255"/>
<protein>
    <submittedName>
        <fullName evidence="2">Uncharacterized protein</fullName>
    </submittedName>
</protein>
<dbReference type="AlphaFoldDB" id="A0A0S2LI42"/>
<accession>A0A0S2LI42</accession>
<dbReference type="VEuPathDB" id="FungiDB:CNB00255"/>
<keyword evidence="3" id="KW-1185">Reference proteome</keyword>
<proteinExistence type="predicted"/>
<name>A0A0S2LI42_CRYD1</name>
<dbReference type="InParanoid" id="A0A0S2LI42"/>
<feature type="region of interest" description="Disordered" evidence="1">
    <location>
        <begin position="55"/>
        <end position="108"/>
    </location>
</feature>
<gene>
    <name evidence="2" type="ordered locus">CNB00255</name>
</gene>
<dbReference type="Proteomes" id="UP000002149">
    <property type="component" value="Chromosome 2"/>
</dbReference>
<feature type="compositionally biased region" description="Basic and acidic residues" evidence="1">
    <location>
        <begin position="70"/>
        <end position="88"/>
    </location>
</feature>
<feature type="compositionally biased region" description="Polar residues" evidence="1">
    <location>
        <begin position="89"/>
        <end position="99"/>
    </location>
</feature>